<keyword evidence="8" id="KW-0902">Two-component regulatory system</keyword>
<dbReference type="InterPro" id="IPR003594">
    <property type="entry name" value="HATPase_dom"/>
</dbReference>
<comment type="caution">
    <text evidence="12">The sequence shown here is derived from an EMBL/GenBank/DDBJ whole genome shotgun (WGS) entry which is preliminary data.</text>
</comment>
<evidence type="ECO:0000256" key="6">
    <source>
        <dbReference type="ARBA" id="ARBA00022777"/>
    </source>
</evidence>
<dbReference type="GO" id="GO:0000155">
    <property type="term" value="F:phosphorelay sensor kinase activity"/>
    <property type="evidence" value="ECO:0007669"/>
    <property type="project" value="InterPro"/>
</dbReference>
<gene>
    <name evidence="12" type="ORF">HK097_007656</name>
</gene>
<dbReference type="Proteomes" id="UP001212841">
    <property type="component" value="Unassembled WGS sequence"/>
</dbReference>
<evidence type="ECO:0000256" key="2">
    <source>
        <dbReference type="ARBA" id="ARBA00012438"/>
    </source>
</evidence>
<dbReference type="Pfam" id="PF00512">
    <property type="entry name" value="HisKA"/>
    <property type="match status" value="1"/>
</dbReference>
<dbReference type="PANTHER" id="PTHR45339">
    <property type="entry name" value="HYBRID SIGNAL TRANSDUCTION HISTIDINE KINASE J"/>
    <property type="match status" value="1"/>
</dbReference>
<dbReference type="EMBL" id="JADGJD010000405">
    <property type="protein sequence ID" value="KAJ3051360.1"/>
    <property type="molecule type" value="Genomic_DNA"/>
</dbReference>
<dbReference type="Gene3D" id="3.30.450.20">
    <property type="entry name" value="PAS domain"/>
    <property type="match status" value="1"/>
</dbReference>
<reference evidence="12" key="1">
    <citation type="submission" date="2020-05" db="EMBL/GenBank/DDBJ databases">
        <title>Phylogenomic resolution of chytrid fungi.</title>
        <authorList>
            <person name="Stajich J.E."/>
            <person name="Amses K."/>
            <person name="Simmons R."/>
            <person name="Seto K."/>
            <person name="Myers J."/>
            <person name="Bonds A."/>
            <person name="Quandt C.A."/>
            <person name="Barry K."/>
            <person name="Liu P."/>
            <person name="Grigoriev I."/>
            <person name="Longcore J.E."/>
            <person name="James T.Y."/>
        </authorList>
    </citation>
    <scope>NUCLEOTIDE SEQUENCE</scope>
    <source>
        <strain evidence="12">JEL0318</strain>
    </source>
</reference>
<evidence type="ECO:0000313" key="13">
    <source>
        <dbReference type="Proteomes" id="UP001212841"/>
    </source>
</evidence>
<organism evidence="12 13">
    <name type="scientific">Rhizophlyctis rosea</name>
    <dbReference type="NCBI Taxonomy" id="64517"/>
    <lineage>
        <taxon>Eukaryota</taxon>
        <taxon>Fungi</taxon>
        <taxon>Fungi incertae sedis</taxon>
        <taxon>Chytridiomycota</taxon>
        <taxon>Chytridiomycota incertae sedis</taxon>
        <taxon>Chytridiomycetes</taxon>
        <taxon>Rhizophlyctidales</taxon>
        <taxon>Rhizophlyctidaceae</taxon>
        <taxon>Rhizophlyctis</taxon>
    </lineage>
</organism>
<evidence type="ECO:0000256" key="4">
    <source>
        <dbReference type="ARBA" id="ARBA00022679"/>
    </source>
</evidence>
<evidence type="ECO:0000313" key="12">
    <source>
        <dbReference type="EMBL" id="KAJ3051360.1"/>
    </source>
</evidence>
<keyword evidence="5" id="KW-0547">Nucleotide-binding</keyword>
<evidence type="ECO:0000259" key="11">
    <source>
        <dbReference type="PROSITE" id="PS50110"/>
    </source>
</evidence>
<dbReference type="CDD" id="cd00082">
    <property type="entry name" value="HisKA"/>
    <property type="match status" value="1"/>
</dbReference>
<evidence type="ECO:0000256" key="9">
    <source>
        <dbReference type="PROSITE-ProRule" id="PRU00169"/>
    </source>
</evidence>
<dbReference type="Gene3D" id="3.40.50.2300">
    <property type="match status" value="1"/>
</dbReference>
<dbReference type="SUPFAM" id="SSF55874">
    <property type="entry name" value="ATPase domain of HSP90 chaperone/DNA topoisomerase II/histidine kinase"/>
    <property type="match status" value="1"/>
</dbReference>
<sequence>MLGSFCSSQAFLSTRERTLLRTLINGNKDAVITLMPYRLAFAETSKVGLTTDDVVISDVNPAAEELFGFSEDELTNSGKRGLDLIVDKKDETSDSRADHGALWLIRRINDVIKATAEGQEAIRLSSMQQRMNLKSKSGSVFEASVEVHAVEHVFTGAERLCRPGLMLVIRPRAQSIELFDQFRGSMLRRSSSIPVDYNPSKARNAVSDLQQRFKTIFEGACSAVGKGFFDILLENLGAWSNFEYGFIASAVSSAGKNEEGHHKVLKVMSFWDRKIGINSEFANVPYESDGTPCSLTFKENTVLIPSGLNEAYPDFGFFKILKPPPRCYIALSISDTVTGEFLGNIGLMDVTANPEELVNPEYIKLGMRVFAERVGAELKRLQIEEDLTSARELADNATAAKTQFLNHMSHEIRTPMNAVIGMTELLLDTPLDDEQLELVSTVRSSGQHLLQVINNTLDFSKIEAGSLVLDQKPLSVRDLIKEAIDLIKPSDLGLASSPASAGGGVEKKKRKPVVFRSEIAEDVPALIIGDVTRLRQVLINIGANAYNEGSISVSCRVEAPINKDGKVMMKFTITDTGLGIPKTSWSKLFQPFVQLDSTSCRNYQGSGLGLSIAYHLVELMGGRIWVENSILGEGSTISFTMLTIPCDLNVSAVTGTFGLIPSPSGSEMRLEFTQEAAAPFPSLKRGDKPEWDPELASRLGYHIMVAEDNPINAKMVKTMFGKLGFKQIDHAVDGEKAVAMVRESYESRPYDVIFTDLLMPNMDGYAATKAMNKWFEEMEATAQRGGTTFKRPKIIGLSANASVEDRDICLGLGMTEYLTKPVTIKDLQGALLRLEKLDRARSD</sequence>
<evidence type="ECO:0000256" key="8">
    <source>
        <dbReference type="ARBA" id="ARBA00023012"/>
    </source>
</evidence>
<dbReference type="InterPro" id="IPR011006">
    <property type="entry name" value="CheY-like_superfamily"/>
</dbReference>
<dbReference type="InterPro" id="IPR005467">
    <property type="entry name" value="His_kinase_dom"/>
</dbReference>
<dbReference type="FunFam" id="1.10.287.130:FF:000002">
    <property type="entry name" value="Two-component osmosensing histidine kinase"/>
    <property type="match status" value="1"/>
</dbReference>
<keyword evidence="7" id="KW-0067">ATP-binding</keyword>
<keyword evidence="3 9" id="KW-0597">Phosphoprotein</keyword>
<dbReference type="PROSITE" id="PS50109">
    <property type="entry name" value="HIS_KIN"/>
    <property type="match status" value="1"/>
</dbReference>
<dbReference type="InterPro" id="IPR036890">
    <property type="entry name" value="HATPase_C_sf"/>
</dbReference>
<dbReference type="AlphaFoldDB" id="A0AAD5SEF6"/>
<keyword evidence="6" id="KW-0418">Kinase</keyword>
<comment type="catalytic activity">
    <reaction evidence="1">
        <text>ATP + protein L-histidine = ADP + protein N-phospho-L-histidine.</text>
        <dbReference type="EC" id="2.7.13.3"/>
    </reaction>
</comment>
<dbReference type="Gene3D" id="3.30.565.10">
    <property type="entry name" value="Histidine kinase-like ATPase, C-terminal domain"/>
    <property type="match status" value="1"/>
</dbReference>
<keyword evidence="4" id="KW-0808">Transferase</keyword>
<protein>
    <recommendedName>
        <fullName evidence="2">histidine kinase</fullName>
        <ecNumber evidence="2">2.7.13.3</ecNumber>
    </recommendedName>
</protein>
<dbReference type="SUPFAM" id="SSF47384">
    <property type="entry name" value="Homodimeric domain of signal transducing histidine kinase"/>
    <property type="match status" value="1"/>
</dbReference>
<dbReference type="CDD" id="cd16922">
    <property type="entry name" value="HATPase_EvgS-ArcB-TorS-like"/>
    <property type="match status" value="1"/>
</dbReference>
<dbReference type="InterPro" id="IPR036097">
    <property type="entry name" value="HisK_dim/P_sf"/>
</dbReference>
<dbReference type="EC" id="2.7.13.3" evidence="2"/>
<dbReference type="CDD" id="cd17546">
    <property type="entry name" value="REC_hyHK_CKI1_RcsC-like"/>
    <property type="match status" value="1"/>
</dbReference>
<dbReference type="InterPro" id="IPR001789">
    <property type="entry name" value="Sig_transdc_resp-reg_receiver"/>
</dbReference>
<proteinExistence type="predicted"/>
<dbReference type="InterPro" id="IPR004358">
    <property type="entry name" value="Sig_transdc_His_kin-like_C"/>
</dbReference>
<feature type="modified residue" description="4-aspartylphosphate" evidence="9">
    <location>
        <position position="756"/>
    </location>
</feature>
<evidence type="ECO:0000256" key="5">
    <source>
        <dbReference type="ARBA" id="ARBA00022741"/>
    </source>
</evidence>
<dbReference type="PRINTS" id="PR00344">
    <property type="entry name" value="BCTRLSENSOR"/>
</dbReference>
<feature type="domain" description="Response regulatory" evidence="11">
    <location>
        <begin position="702"/>
        <end position="835"/>
    </location>
</feature>
<evidence type="ECO:0000256" key="7">
    <source>
        <dbReference type="ARBA" id="ARBA00022840"/>
    </source>
</evidence>
<keyword evidence="13" id="KW-1185">Reference proteome</keyword>
<dbReference type="GO" id="GO:0005524">
    <property type="term" value="F:ATP binding"/>
    <property type="evidence" value="ECO:0007669"/>
    <property type="project" value="UniProtKB-KW"/>
</dbReference>
<dbReference type="Pfam" id="PF00072">
    <property type="entry name" value="Response_reg"/>
    <property type="match status" value="1"/>
</dbReference>
<dbReference type="Gene3D" id="1.10.287.130">
    <property type="match status" value="1"/>
</dbReference>
<evidence type="ECO:0000256" key="3">
    <source>
        <dbReference type="ARBA" id="ARBA00022553"/>
    </source>
</evidence>
<dbReference type="SMART" id="SM00448">
    <property type="entry name" value="REC"/>
    <property type="match status" value="1"/>
</dbReference>
<evidence type="ECO:0000259" key="10">
    <source>
        <dbReference type="PROSITE" id="PS50109"/>
    </source>
</evidence>
<feature type="domain" description="Histidine kinase" evidence="10">
    <location>
        <begin position="407"/>
        <end position="645"/>
    </location>
</feature>
<accession>A0AAD5SEF6</accession>
<dbReference type="SUPFAM" id="SSF52172">
    <property type="entry name" value="CheY-like"/>
    <property type="match status" value="1"/>
</dbReference>
<dbReference type="PROSITE" id="PS50110">
    <property type="entry name" value="RESPONSE_REGULATORY"/>
    <property type="match status" value="1"/>
</dbReference>
<dbReference type="InterPro" id="IPR003661">
    <property type="entry name" value="HisK_dim/P_dom"/>
</dbReference>
<dbReference type="PANTHER" id="PTHR45339:SF1">
    <property type="entry name" value="HYBRID SIGNAL TRANSDUCTION HISTIDINE KINASE J"/>
    <property type="match status" value="1"/>
</dbReference>
<dbReference type="SMART" id="SM00387">
    <property type="entry name" value="HATPase_c"/>
    <property type="match status" value="1"/>
</dbReference>
<dbReference type="SMART" id="SM00388">
    <property type="entry name" value="HisKA"/>
    <property type="match status" value="1"/>
</dbReference>
<evidence type="ECO:0000256" key="1">
    <source>
        <dbReference type="ARBA" id="ARBA00000085"/>
    </source>
</evidence>
<name>A0AAD5SEF6_9FUNG</name>
<dbReference type="Pfam" id="PF02518">
    <property type="entry name" value="HATPase_c"/>
    <property type="match status" value="1"/>
</dbReference>